<dbReference type="EC" id="3.5.1.98" evidence="3"/>
<dbReference type="SUPFAM" id="SSF54160">
    <property type="entry name" value="Chromo domain-like"/>
    <property type="match status" value="1"/>
</dbReference>
<keyword evidence="8" id="KW-0804">Transcription</keyword>
<dbReference type="PANTHER" id="PTHR10625">
    <property type="entry name" value="HISTONE DEACETYLASE HDAC1-RELATED"/>
    <property type="match status" value="1"/>
</dbReference>
<feature type="region of interest" description="Disordered" evidence="10">
    <location>
        <begin position="1"/>
        <end position="67"/>
    </location>
</feature>
<keyword evidence="6" id="KW-0156">Chromatin regulator</keyword>
<dbReference type="InterPro" id="IPR023801">
    <property type="entry name" value="His_deacetylse_dom"/>
</dbReference>
<dbReference type="PRINTS" id="PR01270">
    <property type="entry name" value="HDASUPER"/>
</dbReference>
<keyword evidence="4" id="KW-0678">Repressor</keyword>
<keyword evidence="7" id="KW-0805">Transcription regulation</keyword>
<evidence type="ECO:0000256" key="10">
    <source>
        <dbReference type="SAM" id="MobiDB-lite"/>
    </source>
</evidence>
<evidence type="ECO:0000256" key="4">
    <source>
        <dbReference type="ARBA" id="ARBA00022491"/>
    </source>
</evidence>
<feature type="compositionally biased region" description="Basic residues" evidence="10">
    <location>
        <begin position="121"/>
        <end position="134"/>
    </location>
</feature>
<dbReference type="Gene3D" id="3.40.800.20">
    <property type="entry name" value="Histone deacetylase domain"/>
    <property type="match status" value="2"/>
</dbReference>
<dbReference type="InterPro" id="IPR023696">
    <property type="entry name" value="Ureohydrolase_dom_sf"/>
</dbReference>
<comment type="caution">
    <text evidence="12">The sequence shown here is derived from an EMBL/GenBank/DDBJ whole genome shotgun (WGS) entry which is preliminary data.</text>
</comment>
<dbReference type="GO" id="GO:0040029">
    <property type="term" value="P:epigenetic regulation of gene expression"/>
    <property type="evidence" value="ECO:0007669"/>
    <property type="project" value="TreeGrafter"/>
</dbReference>
<dbReference type="AlphaFoldDB" id="A0A1X2IML1"/>
<reference evidence="12 13" key="1">
    <citation type="submission" date="2016-07" db="EMBL/GenBank/DDBJ databases">
        <title>Pervasive Adenine N6-methylation of Active Genes in Fungi.</title>
        <authorList>
            <consortium name="DOE Joint Genome Institute"/>
            <person name="Mondo S.J."/>
            <person name="Dannebaum R.O."/>
            <person name="Kuo R.C."/>
            <person name="Labutti K."/>
            <person name="Haridas S."/>
            <person name="Kuo A."/>
            <person name="Salamov A."/>
            <person name="Ahrendt S.R."/>
            <person name="Lipzen A."/>
            <person name="Sullivan W."/>
            <person name="Andreopoulos W.B."/>
            <person name="Clum A."/>
            <person name="Lindquist E."/>
            <person name="Daum C."/>
            <person name="Ramamoorthy G.K."/>
            <person name="Gryganskyi A."/>
            <person name="Culley D."/>
            <person name="Magnuson J.K."/>
            <person name="James T.Y."/>
            <person name="O'Malley M.A."/>
            <person name="Stajich J.E."/>
            <person name="Spatafora J.W."/>
            <person name="Visel A."/>
            <person name="Grigoriev I.V."/>
        </authorList>
    </citation>
    <scope>NUCLEOTIDE SEQUENCE [LARGE SCALE GENOMIC DNA]</scope>
    <source>
        <strain evidence="12 13">NRRL 1336</strain>
    </source>
</reference>
<evidence type="ECO:0000256" key="2">
    <source>
        <dbReference type="ARBA" id="ARBA00007738"/>
    </source>
</evidence>
<evidence type="ECO:0000313" key="12">
    <source>
        <dbReference type="EMBL" id="ORZ18474.1"/>
    </source>
</evidence>
<dbReference type="GO" id="GO:0000118">
    <property type="term" value="C:histone deacetylase complex"/>
    <property type="evidence" value="ECO:0007669"/>
    <property type="project" value="TreeGrafter"/>
</dbReference>
<dbReference type="SUPFAM" id="SSF52768">
    <property type="entry name" value="Arginase/deacetylase"/>
    <property type="match status" value="1"/>
</dbReference>
<comment type="similarity">
    <text evidence="2">Belongs to the histone deacetylase family. HD type 2 subfamily.</text>
</comment>
<evidence type="ECO:0000256" key="5">
    <source>
        <dbReference type="ARBA" id="ARBA00022801"/>
    </source>
</evidence>
<dbReference type="Proteomes" id="UP000193560">
    <property type="component" value="Unassembled WGS sequence"/>
</dbReference>
<evidence type="ECO:0000256" key="1">
    <source>
        <dbReference type="ARBA" id="ARBA00004123"/>
    </source>
</evidence>
<dbReference type="Pfam" id="PF00850">
    <property type="entry name" value="Hist_deacetyl"/>
    <property type="match status" value="1"/>
</dbReference>
<gene>
    <name evidence="12" type="ORF">BCR42DRAFT_410896</name>
</gene>
<dbReference type="STRING" id="90262.A0A1X2IML1"/>
<name>A0A1X2IML1_9FUNG</name>
<keyword evidence="9" id="KW-0539">Nucleus</keyword>
<feature type="region of interest" description="Disordered" evidence="10">
    <location>
        <begin position="89"/>
        <end position="140"/>
    </location>
</feature>
<dbReference type="OrthoDB" id="424012at2759"/>
<comment type="subcellular location">
    <subcellularLocation>
        <location evidence="1">Nucleus</location>
    </subcellularLocation>
</comment>
<feature type="compositionally biased region" description="Low complexity" evidence="10">
    <location>
        <begin position="237"/>
        <end position="266"/>
    </location>
</feature>
<dbReference type="PANTHER" id="PTHR10625:SF5">
    <property type="entry name" value="HISTONE DEACETYLASE"/>
    <property type="match status" value="1"/>
</dbReference>
<feature type="compositionally biased region" description="Polar residues" evidence="10">
    <location>
        <begin position="267"/>
        <end position="278"/>
    </location>
</feature>
<dbReference type="InterPro" id="IPR000286">
    <property type="entry name" value="HDACs"/>
</dbReference>
<organism evidence="12 13">
    <name type="scientific">Absidia repens</name>
    <dbReference type="NCBI Taxonomy" id="90262"/>
    <lineage>
        <taxon>Eukaryota</taxon>
        <taxon>Fungi</taxon>
        <taxon>Fungi incertae sedis</taxon>
        <taxon>Mucoromycota</taxon>
        <taxon>Mucoromycotina</taxon>
        <taxon>Mucoromycetes</taxon>
        <taxon>Mucorales</taxon>
        <taxon>Cunninghamellaceae</taxon>
        <taxon>Absidia</taxon>
    </lineage>
</organism>
<evidence type="ECO:0000256" key="6">
    <source>
        <dbReference type="ARBA" id="ARBA00022853"/>
    </source>
</evidence>
<sequence length="869" mass="95590">MVTYEPMSLRSSSSASTRLITTRSTNKSLLSASASLSPPPLPTTSASSSTSSSSSSSPSPLSSSSSSSIATSMVASTSNTVSPSMVITQIDSDTSSTSSLKRRRGRPLKSSQSADPSSSFSRHHNKKQHTTHNNHGHDLRNTTYKLDRLRLRQASSKDNLSYASPPAPVTANMIRMGNQVDAWKQDQGDYYRARIVEMEDVKVFVHYEGFPPDQADWIGLSDLRALDDTKQRKNRRQQQQQYSHIIYSSHSSSTSASSSTGRKASSLQQIDEPSQQHQYNEDDDDDDDDEDDNYYGTHHLHGGTIGGGKYGPKGQESNLSWQDYSTFYYTQDGTKARHHTGLVQDRRMGLHCCPCHSKEFIHPERPDRLSSILQQLHNDRILRYVKHMPGREATSSELSKAHTAQHIRNYTPEENKILKVTSIAALLNPVVSPPASPPAAPIDDGNDDLSDRPTTKTLRGIGGGVVIETKQGQLLRHQQRLFATTKDKADSSDDNSKHSLSSKMVATAATTAPTKIADSKSTYPPDLVCQMTCGELGIAVDTTFHPAYSSVSARVAAGALISLVDAIVQGQLNNGFALIRPPGHHAEDNAAMGFCFFNNVAVAALSTLEKYPTQIKKILIIDWDVHHGNGTQKIFYDNPNVLYISIHRWDHGQFYPYTGAPDECGLADGLGTNVNIAFSDDENQSRPMGDPEFVAAFYHLIVPIARQFAPDMIFVSAGFDAAEGHPDNLGGYAVTPRGFSIMTKIVKDLAQELCQGRLVLTLEGGYALQPLAISATASVTQLLPSWATLSTDYLHDYRHTLNTIKPNQGCVDSLAKCVEIQQAYWQLPEYLSSPTCRFQLPIHWRATEGILTRPKREKRPIKIPIVEGY</sequence>
<dbReference type="InterPro" id="IPR037138">
    <property type="entry name" value="His_deacetylse_dom_sf"/>
</dbReference>
<feature type="region of interest" description="Disordered" evidence="10">
    <location>
        <begin position="434"/>
        <end position="457"/>
    </location>
</feature>
<feature type="compositionally biased region" description="Acidic residues" evidence="10">
    <location>
        <begin position="281"/>
        <end position="293"/>
    </location>
</feature>
<evidence type="ECO:0000256" key="7">
    <source>
        <dbReference type="ARBA" id="ARBA00023015"/>
    </source>
</evidence>
<evidence type="ECO:0000256" key="3">
    <source>
        <dbReference type="ARBA" id="ARBA00012111"/>
    </source>
</evidence>
<feature type="compositionally biased region" description="Low complexity" evidence="10">
    <location>
        <begin position="110"/>
        <end position="120"/>
    </location>
</feature>
<dbReference type="InterPro" id="IPR016197">
    <property type="entry name" value="Chromo-like_dom_sf"/>
</dbReference>
<dbReference type="EMBL" id="MCGE01000008">
    <property type="protein sequence ID" value="ORZ18474.1"/>
    <property type="molecule type" value="Genomic_DNA"/>
</dbReference>
<evidence type="ECO:0000256" key="9">
    <source>
        <dbReference type="ARBA" id="ARBA00023242"/>
    </source>
</evidence>
<keyword evidence="13" id="KW-1185">Reference proteome</keyword>
<evidence type="ECO:0000256" key="8">
    <source>
        <dbReference type="ARBA" id="ARBA00023163"/>
    </source>
</evidence>
<feature type="compositionally biased region" description="Low complexity" evidence="10">
    <location>
        <begin position="8"/>
        <end position="36"/>
    </location>
</feature>
<keyword evidence="5" id="KW-0378">Hydrolase</keyword>
<feature type="domain" description="Histone deacetylase" evidence="11">
    <location>
        <begin position="362"/>
        <end position="781"/>
    </location>
</feature>
<accession>A0A1X2IML1</accession>
<proteinExistence type="inferred from homology"/>
<evidence type="ECO:0000259" key="11">
    <source>
        <dbReference type="Pfam" id="PF00850"/>
    </source>
</evidence>
<dbReference type="GO" id="GO:0141221">
    <property type="term" value="F:histone deacetylase activity, hydrolytic mechanism"/>
    <property type="evidence" value="ECO:0007669"/>
    <property type="project" value="UniProtKB-EC"/>
</dbReference>
<evidence type="ECO:0000313" key="13">
    <source>
        <dbReference type="Proteomes" id="UP000193560"/>
    </source>
</evidence>
<feature type="compositionally biased region" description="Low complexity" evidence="10">
    <location>
        <begin position="43"/>
        <end position="67"/>
    </location>
</feature>
<feature type="region of interest" description="Disordered" evidence="10">
    <location>
        <begin position="229"/>
        <end position="311"/>
    </location>
</feature>
<protein>
    <recommendedName>
        <fullName evidence="3">histone deacetylase</fullName>
        <ecNumber evidence="3">3.5.1.98</ecNumber>
    </recommendedName>
</protein>